<name>A0A4Y2J9C7_ARAVE</name>
<organism evidence="1 2">
    <name type="scientific">Araneus ventricosus</name>
    <name type="common">Orbweaver spider</name>
    <name type="synonym">Epeira ventricosa</name>
    <dbReference type="NCBI Taxonomy" id="182803"/>
    <lineage>
        <taxon>Eukaryota</taxon>
        <taxon>Metazoa</taxon>
        <taxon>Ecdysozoa</taxon>
        <taxon>Arthropoda</taxon>
        <taxon>Chelicerata</taxon>
        <taxon>Arachnida</taxon>
        <taxon>Araneae</taxon>
        <taxon>Araneomorphae</taxon>
        <taxon>Entelegynae</taxon>
        <taxon>Araneoidea</taxon>
        <taxon>Araneidae</taxon>
        <taxon>Araneus</taxon>
    </lineage>
</organism>
<reference evidence="1 2" key="1">
    <citation type="journal article" date="2019" name="Sci. Rep.">
        <title>Orb-weaving spider Araneus ventricosus genome elucidates the spidroin gene catalogue.</title>
        <authorList>
            <person name="Kono N."/>
            <person name="Nakamura H."/>
            <person name="Ohtoshi R."/>
            <person name="Moran D.A.P."/>
            <person name="Shinohara A."/>
            <person name="Yoshida Y."/>
            <person name="Fujiwara M."/>
            <person name="Mori M."/>
            <person name="Tomita M."/>
            <person name="Arakawa K."/>
        </authorList>
    </citation>
    <scope>NUCLEOTIDE SEQUENCE [LARGE SCALE GENOMIC DNA]</scope>
</reference>
<dbReference type="EMBL" id="BGPR01003319">
    <property type="protein sequence ID" value="GBM86515.1"/>
    <property type="molecule type" value="Genomic_DNA"/>
</dbReference>
<comment type="caution">
    <text evidence="1">The sequence shown here is derived from an EMBL/GenBank/DDBJ whole genome shotgun (WGS) entry which is preliminary data.</text>
</comment>
<evidence type="ECO:0000313" key="2">
    <source>
        <dbReference type="Proteomes" id="UP000499080"/>
    </source>
</evidence>
<dbReference type="AlphaFoldDB" id="A0A4Y2J9C7"/>
<proteinExistence type="predicted"/>
<evidence type="ECO:0000313" key="1">
    <source>
        <dbReference type="EMBL" id="GBM86515.1"/>
    </source>
</evidence>
<dbReference type="Proteomes" id="UP000499080">
    <property type="component" value="Unassembled WGS sequence"/>
</dbReference>
<keyword evidence="2" id="KW-1185">Reference proteome</keyword>
<accession>A0A4Y2J9C7</accession>
<gene>
    <name evidence="1" type="ORF">AVEN_104117_1</name>
</gene>
<protein>
    <submittedName>
        <fullName evidence="1">Uncharacterized protein</fullName>
    </submittedName>
</protein>
<sequence>MNTAFAFFLKTLLGAWKTPRRGERGVDIVWNLPPIRISGIKELSDVTSLLWSFDTRASFRVCGPRRTWARRRNPRQILHGKKLTKTEVNEN</sequence>